<dbReference type="Gene3D" id="2.60.120.1440">
    <property type="match status" value="1"/>
</dbReference>
<dbReference type="PIRSF" id="PIRSF018266">
    <property type="entry name" value="FecR"/>
    <property type="match status" value="1"/>
</dbReference>
<dbReference type="STRING" id="450851.PHZ_c2234"/>
<dbReference type="eggNOG" id="COG3712">
    <property type="taxonomic scope" value="Bacteria"/>
</dbReference>
<reference evidence="4 5" key="1">
    <citation type="journal article" date="2008" name="BMC Genomics">
        <title>Complete genome of Phenylobacterium zucineum - a novel facultative intracellular bacterium isolated from human erythroleukemia cell line K562.</title>
        <authorList>
            <person name="Luo Y."/>
            <person name="Xu X."/>
            <person name="Ding Z."/>
            <person name="Liu Z."/>
            <person name="Zhang B."/>
            <person name="Yan Z."/>
            <person name="Sun J."/>
            <person name="Hu S."/>
            <person name="Hu X."/>
        </authorList>
    </citation>
    <scope>NUCLEOTIDE SEQUENCE [LARGE SCALE GENOMIC DNA]</scope>
    <source>
        <strain evidence="4 5">HLK1</strain>
    </source>
</reference>
<dbReference type="HOGENOM" id="CLU_050192_0_1_5"/>
<organism evidence="4 5">
    <name type="scientific">Phenylobacterium zucineum (strain HLK1)</name>
    <dbReference type="NCBI Taxonomy" id="450851"/>
    <lineage>
        <taxon>Bacteria</taxon>
        <taxon>Pseudomonadati</taxon>
        <taxon>Pseudomonadota</taxon>
        <taxon>Alphaproteobacteria</taxon>
        <taxon>Caulobacterales</taxon>
        <taxon>Caulobacteraceae</taxon>
        <taxon>Phenylobacterium</taxon>
    </lineage>
</organism>
<name>B4RF74_PHEZH</name>
<evidence type="ECO:0000313" key="5">
    <source>
        <dbReference type="Proteomes" id="UP000001868"/>
    </source>
</evidence>
<dbReference type="GO" id="GO:0016989">
    <property type="term" value="F:sigma factor antagonist activity"/>
    <property type="evidence" value="ECO:0007669"/>
    <property type="project" value="TreeGrafter"/>
</dbReference>
<feature type="domain" description="FecR protein" evidence="2">
    <location>
        <begin position="111"/>
        <end position="204"/>
    </location>
</feature>
<dbReference type="Gene3D" id="3.55.50.30">
    <property type="match status" value="1"/>
</dbReference>
<evidence type="ECO:0000313" key="4">
    <source>
        <dbReference type="EMBL" id="ACG78644.1"/>
    </source>
</evidence>
<feature type="domain" description="FecR N-terminal" evidence="3">
    <location>
        <begin position="16"/>
        <end position="54"/>
    </location>
</feature>
<dbReference type="EMBL" id="CP000747">
    <property type="protein sequence ID" value="ACG78644.1"/>
    <property type="molecule type" value="Genomic_DNA"/>
</dbReference>
<keyword evidence="1" id="KW-0812">Transmembrane</keyword>
<dbReference type="Pfam" id="PF16220">
    <property type="entry name" value="DUF4880"/>
    <property type="match status" value="1"/>
</dbReference>
<dbReference type="InterPro" id="IPR032623">
    <property type="entry name" value="FecR_N"/>
</dbReference>
<keyword evidence="5" id="KW-1185">Reference proteome</keyword>
<accession>B4RF74</accession>
<sequence>MNDLRRQADEEARCAAAADWLVRLGADDLDEAEALPFDAWVQAPDNARAYDAALAVWSAYDAEAPAVAQGLANRRGPRPDRRRLWFAAGIAAAAVGAVVLLPQLQTQPRTDVYATGVGQHRTVTLADGSTLELNAATRLSVTLRRDRRDVTLDQGEAIFDVAHDPRRPFQIAAGDRAVRVVGTQFDVRRRDGELSVTVARGAVEVRPAAGAAGRAYRLRPGQRLDHREGQAEVRLAAVEASEVMSWRTGRLVYRDQPLRAVVDDLNREFPTPIRIADADLGETPISGVIVLDDQEAVIRRLALLVPIEAVRSDAGLVLRRDGAPGR</sequence>
<keyword evidence="1" id="KW-1133">Transmembrane helix</keyword>
<evidence type="ECO:0000259" key="2">
    <source>
        <dbReference type="Pfam" id="PF04773"/>
    </source>
</evidence>
<evidence type="ECO:0000256" key="1">
    <source>
        <dbReference type="SAM" id="Phobius"/>
    </source>
</evidence>
<protein>
    <submittedName>
        <fullName evidence="4">Transcriptional regulator</fullName>
    </submittedName>
</protein>
<dbReference type="PANTHER" id="PTHR30273">
    <property type="entry name" value="PERIPLASMIC SIGNAL SENSOR AND SIGMA FACTOR ACTIVATOR FECR-RELATED"/>
    <property type="match status" value="1"/>
</dbReference>
<proteinExistence type="predicted"/>
<keyword evidence="1" id="KW-0472">Membrane</keyword>
<dbReference type="RefSeq" id="WP_012522785.1">
    <property type="nucleotide sequence ID" value="NC_011144.1"/>
</dbReference>
<dbReference type="InterPro" id="IPR012373">
    <property type="entry name" value="Ferrdict_sens_TM"/>
</dbReference>
<dbReference type="AlphaFoldDB" id="B4RF74"/>
<dbReference type="KEGG" id="pzu:PHZ_c2234"/>
<dbReference type="PANTHER" id="PTHR30273:SF2">
    <property type="entry name" value="PROTEIN FECR"/>
    <property type="match status" value="1"/>
</dbReference>
<gene>
    <name evidence="4" type="ordered locus">PHZ_c2234</name>
</gene>
<evidence type="ECO:0000259" key="3">
    <source>
        <dbReference type="Pfam" id="PF16220"/>
    </source>
</evidence>
<feature type="transmembrane region" description="Helical" evidence="1">
    <location>
        <begin position="84"/>
        <end position="104"/>
    </location>
</feature>
<dbReference type="OrthoDB" id="9798846at2"/>
<dbReference type="Pfam" id="PF04773">
    <property type="entry name" value="FecR"/>
    <property type="match status" value="1"/>
</dbReference>
<dbReference type="Proteomes" id="UP000001868">
    <property type="component" value="Chromosome"/>
</dbReference>
<dbReference type="InterPro" id="IPR006860">
    <property type="entry name" value="FecR"/>
</dbReference>